<dbReference type="GO" id="GO:0005886">
    <property type="term" value="C:plasma membrane"/>
    <property type="evidence" value="ECO:0007669"/>
    <property type="project" value="UniProtKB-SubCell"/>
</dbReference>
<organism evidence="7 8">
    <name type="scientific">Lampropedia puyangensis</name>
    <dbReference type="NCBI Taxonomy" id="1330072"/>
    <lineage>
        <taxon>Bacteria</taxon>
        <taxon>Pseudomonadati</taxon>
        <taxon>Pseudomonadota</taxon>
        <taxon>Betaproteobacteria</taxon>
        <taxon>Burkholderiales</taxon>
        <taxon>Comamonadaceae</taxon>
        <taxon>Lampropedia</taxon>
    </lineage>
</organism>
<dbReference type="InterPro" id="IPR003760">
    <property type="entry name" value="PnrA-like"/>
</dbReference>
<proteinExistence type="predicted"/>
<evidence type="ECO:0000259" key="6">
    <source>
        <dbReference type="Pfam" id="PF02608"/>
    </source>
</evidence>
<sequence>MAATQAEVVLFGPPGQGGFNGAALDGVARAQALGHAAQVHWVQGDAAARAAQLRQIALDAHGVVVLHGGQGVAPLTAVLADVSHVPFAITQGHVQAPNVAGYEVLQEHSAFLAGVLAAHTTRSAKVAHLSGEKVLPGLKGRAAFLHGYQTAGGRDYVTTFTGDQHDAALTERYADALFASGADVVFAMIDGGRAGLVRACARWGAAHIGNVFDWVERSPGQFLASAVADSGRLVQQAIEDYANDNLPLGQQVRVGLEQPQWVRLALASSVAPPAREAIDYWHAQITSGALQVQTDWQGDELLLD</sequence>
<keyword evidence="2" id="KW-1003">Cell membrane</keyword>
<keyword evidence="3" id="KW-0732">Signal</keyword>
<dbReference type="Proteomes" id="UP000308917">
    <property type="component" value="Unassembled WGS sequence"/>
</dbReference>
<comment type="caution">
    <text evidence="7">The sequence shown here is derived from an EMBL/GenBank/DDBJ whole genome shotgun (WGS) entry which is preliminary data.</text>
</comment>
<dbReference type="AlphaFoldDB" id="A0A4S8F0A7"/>
<dbReference type="OrthoDB" id="9784230at2"/>
<feature type="domain" description="ABC transporter substrate-binding protein PnrA-like" evidence="6">
    <location>
        <begin position="17"/>
        <end position="258"/>
    </location>
</feature>
<dbReference type="EMBL" id="STFG01000013">
    <property type="protein sequence ID" value="THT99664.1"/>
    <property type="molecule type" value="Genomic_DNA"/>
</dbReference>
<evidence type="ECO:0000256" key="1">
    <source>
        <dbReference type="ARBA" id="ARBA00004236"/>
    </source>
</evidence>
<evidence type="ECO:0000313" key="7">
    <source>
        <dbReference type="EMBL" id="THT99664.1"/>
    </source>
</evidence>
<dbReference type="RefSeq" id="WP_136574003.1">
    <property type="nucleotide sequence ID" value="NZ_STFG01000013.1"/>
</dbReference>
<dbReference type="InterPro" id="IPR050957">
    <property type="entry name" value="BMP_lipoprotein"/>
</dbReference>
<dbReference type="PANTHER" id="PTHR34296">
    <property type="entry name" value="TRANSCRIPTIONAL ACTIVATOR PROTEIN MED"/>
    <property type="match status" value="1"/>
</dbReference>
<dbReference type="PANTHER" id="PTHR34296:SF2">
    <property type="entry name" value="ABC TRANSPORTER GUANOSINE-BINDING PROTEIN NUPN"/>
    <property type="match status" value="1"/>
</dbReference>
<evidence type="ECO:0000313" key="8">
    <source>
        <dbReference type="Proteomes" id="UP000308917"/>
    </source>
</evidence>
<gene>
    <name evidence="7" type="ORF">E9531_11990</name>
</gene>
<protein>
    <submittedName>
        <fullName evidence="7">BMP family ABC transporter substrate-binding protein</fullName>
    </submittedName>
</protein>
<evidence type="ECO:0000256" key="4">
    <source>
        <dbReference type="ARBA" id="ARBA00023136"/>
    </source>
</evidence>
<keyword evidence="4" id="KW-0472">Membrane</keyword>
<reference evidence="7 8" key="1">
    <citation type="journal article" date="2015" name="Antonie Van Leeuwenhoek">
        <title>Lampropedia puyangensis sp. nov., isolated from symptomatic bark of Populus ? euramericana canker and emended description of Lampropedia hyalina (Ehrenberg 1832) Lee et al. 2004.</title>
        <authorList>
            <person name="Li Y."/>
            <person name="Wang T."/>
            <person name="Piao C.G."/>
            <person name="Wang L.F."/>
            <person name="Tian G.Z."/>
            <person name="Zhu T.H."/>
            <person name="Guo M.W."/>
        </authorList>
    </citation>
    <scope>NUCLEOTIDE SEQUENCE [LARGE SCALE GENOMIC DNA]</scope>
    <source>
        <strain evidence="7 8">2-bin</strain>
    </source>
</reference>
<dbReference type="Pfam" id="PF02608">
    <property type="entry name" value="Bmp"/>
    <property type="match status" value="1"/>
</dbReference>
<accession>A0A4S8F0A7</accession>
<dbReference type="Gene3D" id="3.40.50.2300">
    <property type="match status" value="2"/>
</dbReference>
<keyword evidence="5" id="KW-0449">Lipoprotein</keyword>
<evidence type="ECO:0000256" key="2">
    <source>
        <dbReference type="ARBA" id="ARBA00022475"/>
    </source>
</evidence>
<evidence type="ECO:0000256" key="5">
    <source>
        <dbReference type="ARBA" id="ARBA00023288"/>
    </source>
</evidence>
<keyword evidence="8" id="KW-1185">Reference proteome</keyword>
<comment type="subcellular location">
    <subcellularLocation>
        <location evidence="1">Cell membrane</location>
    </subcellularLocation>
</comment>
<evidence type="ECO:0000256" key="3">
    <source>
        <dbReference type="ARBA" id="ARBA00022729"/>
    </source>
</evidence>
<name>A0A4S8F0A7_9BURK</name>